<feature type="compositionally biased region" description="Basic and acidic residues" evidence="1">
    <location>
        <begin position="38"/>
        <end position="48"/>
    </location>
</feature>
<feature type="compositionally biased region" description="Basic residues" evidence="1">
    <location>
        <begin position="1"/>
        <end position="18"/>
    </location>
</feature>
<feature type="region of interest" description="Disordered" evidence="1">
    <location>
        <begin position="1"/>
        <end position="48"/>
    </location>
</feature>
<feature type="region of interest" description="Disordered" evidence="1">
    <location>
        <begin position="63"/>
        <end position="374"/>
    </location>
</feature>
<evidence type="ECO:0000256" key="1">
    <source>
        <dbReference type="SAM" id="MobiDB-lite"/>
    </source>
</evidence>
<proteinExistence type="predicted"/>
<protein>
    <submittedName>
        <fullName evidence="2">Carbamoyl-phosphate synthase small chain</fullName>
        <ecNumber evidence="2">6.3.5.5</ecNumber>
    </submittedName>
</protein>
<name>A0A6J4RMW3_9ACTN</name>
<dbReference type="AlphaFoldDB" id="A0A6J4RMW3"/>
<feature type="compositionally biased region" description="Basic residues" evidence="1">
    <location>
        <begin position="88"/>
        <end position="114"/>
    </location>
</feature>
<evidence type="ECO:0000313" key="2">
    <source>
        <dbReference type="EMBL" id="CAA9473418.1"/>
    </source>
</evidence>
<dbReference type="EC" id="6.3.5.5" evidence="2"/>
<keyword evidence="2" id="KW-0436">Ligase</keyword>
<feature type="compositionally biased region" description="Basic and acidic residues" evidence="1">
    <location>
        <begin position="64"/>
        <end position="82"/>
    </location>
</feature>
<dbReference type="GO" id="GO:0004088">
    <property type="term" value="F:carbamoyl-phosphate synthase (glutamine-hydrolyzing) activity"/>
    <property type="evidence" value="ECO:0007669"/>
    <property type="project" value="UniProtKB-EC"/>
</dbReference>
<reference evidence="2" key="1">
    <citation type="submission" date="2020-02" db="EMBL/GenBank/DDBJ databases">
        <authorList>
            <person name="Meier V. D."/>
        </authorList>
    </citation>
    <scope>NUCLEOTIDE SEQUENCE</scope>
    <source>
        <strain evidence="2">AVDCRST_MAG65</strain>
    </source>
</reference>
<feature type="compositionally biased region" description="Basic and acidic residues" evidence="1">
    <location>
        <begin position="304"/>
        <end position="329"/>
    </location>
</feature>
<feature type="compositionally biased region" description="Basic residues" evidence="1">
    <location>
        <begin position="167"/>
        <end position="182"/>
    </location>
</feature>
<feature type="non-terminal residue" evidence="2">
    <location>
        <position position="1"/>
    </location>
</feature>
<organism evidence="2">
    <name type="scientific">uncultured Solirubrobacteraceae bacterium</name>
    <dbReference type="NCBI Taxonomy" id="1162706"/>
    <lineage>
        <taxon>Bacteria</taxon>
        <taxon>Bacillati</taxon>
        <taxon>Actinomycetota</taxon>
        <taxon>Thermoleophilia</taxon>
        <taxon>Solirubrobacterales</taxon>
        <taxon>Solirubrobacteraceae</taxon>
        <taxon>environmental samples</taxon>
    </lineage>
</organism>
<gene>
    <name evidence="2" type="ORF">AVDCRST_MAG65-930</name>
</gene>
<accession>A0A6J4RMW3</accession>
<feature type="compositionally biased region" description="Pro residues" evidence="1">
    <location>
        <begin position="268"/>
        <end position="278"/>
    </location>
</feature>
<feature type="compositionally biased region" description="Basic residues" evidence="1">
    <location>
        <begin position="330"/>
        <end position="345"/>
    </location>
</feature>
<feature type="non-terminal residue" evidence="2">
    <location>
        <position position="374"/>
    </location>
</feature>
<feature type="compositionally biased region" description="Basic and acidic residues" evidence="1">
    <location>
        <begin position="140"/>
        <end position="163"/>
    </location>
</feature>
<sequence>ERLRAARGRRPLRRRGGGRRGAGDRRGGLHHRHVGLSRGDERPVLPRADHRLHLSAHRQLRRLVRGDGIRSHPRLGGDHARGGELGGRSRRGGRLARLAGRLRHPRHHRRRHARAGAPHPRRGSDARRHLHRGRAGSRGARADRRGALDERPRPRPGGDDRRTAGRLGRRRRPAHRRARHRHQVVDRAQLRLARRDARAAPVHDAGRRAARPRPRRLLPGPGAGRSGGARLRRRDDPHAAGPQAGLRHLPRPSAAVAGGRPGDLQAPLRPPRIQPPGQGPALGRDRHHVAEPRLRGGRSRRRASAHDRRAGALGDRLRGRRADPPEPLRPHRRGNPPARRTRRVRAVPPGGGTRSQRLASAVRRLRQGDDRRCL</sequence>
<dbReference type="EMBL" id="CADCVL010000156">
    <property type="protein sequence ID" value="CAA9473418.1"/>
    <property type="molecule type" value="Genomic_DNA"/>
</dbReference>
<feature type="compositionally biased region" description="Basic and acidic residues" evidence="1">
    <location>
        <begin position="183"/>
        <end position="198"/>
    </location>
</feature>